<feature type="transmembrane region" description="Helical" evidence="1">
    <location>
        <begin position="44"/>
        <end position="64"/>
    </location>
</feature>
<comment type="caution">
    <text evidence="2">The sequence shown here is derived from an EMBL/GenBank/DDBJ whole genome shotgun (WGS) entry which is preliminary data.</text>
</comment>
<evidence type="ECO:0000313" key="2">
    <source>
        <dbReference type="EMBL" id="GAG39521.1"/>
    </source>
</evidence>
<dbReference type="InterPro" id="IPR051790">
    <property type="entry name" value="Cytochrome_c-biogenesis_DsbD"/>
</dbReference>
<accession>X0YS59</accession>
<reference evidence="2" key="1">
    <citation type="journal article" date="2014" name="Front. Microbiol.">
        <title>High frequency of phylogenetically diverse reductive dehalogenase-homologous genes in deep subseafloor sedimentary metagenomes.</title>
        <authorList>
            <person name="Kawai M."/>
            <person name="Futagami T."/>
            <person name="Toyoda A."/>
            <person name="Takaki Y."/>
            <person name="Nishi S."/>
            <person name="Hori S."/>
            <person name="Arai W."/>
            <person name="Tsubouchi T."/>
            <person name="Morono Y."/>
            <person name="Uchiyama I."/>
            <person name="Ito T."/>
            <person name="Fujiyama A."/>
            <person name="Inagaki F."/>
            <person name="Takami H."/>
        </authorList>
    </citation>
    <scope>NUCLEOTIDE SEQUENCE</scope>
    <source>
        <strain evidence="2">Expedition CK06-06</strain>
    </source>
</reference>
<sequence length="111" mass="11553">IVLGLHLSGVITIPFLEQERRLNLKTGEKVGCARSFVVGSSFSAGWSPCIGPTLGAVLALSAASASVWQGVINYASGALLIIVSILIFTNSLINLNSLFNFGFLGDLSAEA</sequence>
<keyword evidence="1" id="KW-1133">Transmembrane helix</keyword>
<gene>
    <name evidence="2" type="ORF">S01H1_62133</name>
</gene>
<name>X0YS59_9ZZZZ</name>
<feature type="transmembrane region" description="Helical" evidence="1">
    <location>
        <begin position="71"/>
        <end position="93"/>
    </location>
</feature>
<dbReference type="AlphaFoldDB" id="X0YS59"/>
<protein>
    <submittedName>
        <fullName evidence="2">Uncharacterized protein</fullName>
    </submittedName>
</protein>
<dbReference type="PANTHER" id="PTHR31272:SF4">
    <property type="entry name" value="CYTOCHROME C-TYPE BIOGENESIS PROTEIN HI_1454-RELATED"/>
    <property type="match status" value="1"/>
</dbReference>
<dbReference type="PANTHER" id="PTHR31272">
    <property type="entry name" value="CYTOCHROME C-TYPE BIOGENESIS PROTEIN HI_1454-RELATED"/>
    <property type="match status" value="1"/>
</dbReference>
<keyword evidence="1" id="KW-0812">Transmembrane</keyword>
<feature type="non-terminal residue" evidence="2">
    <location>
        <position position="1"/>
    </location>
</feature>
<organism evidence="2">
    <name type="scientific">marine sediment metagenome</name>
    <dbReference type="NCBI Taxonomy" id="412755"/>
    <lineage>
        <taxon>unclassified sequences</taxon>
        <taxon>metagenomes</taxon>
        <taxon>ecological metagenomes</taxon>
    </lineage>
</organism>
<proteinExistence type="predicted"/>
<evidence type="ECO:0000256" key="1">
    <source>
        <dbReference type="SAM" id="Phobius"/>
    </source>
</evidence>
<keyword evidence="1" id="KW-0472">Membrane</keyword>
<dbReference type="EMBL" id="BARS01040790">
    <property type="protein sequence ID" value="GAG39521.1"/>
    <property type="molecule type" value="Genomic_DNA"/>
</dbReference>